<dbReference type="InterPro" id="IPR001806">
    <property type="entry name" value="Small_GTPase"/>
</dbReference>
<dbReference type="Proteomes" id="UP000230750">
    <property type="component" value="Unassembled WGS sequence"/>
</dbReference>
<dbReference type="GO" id="GO:0051301">
    <property type="term" value="P:cell division"/>
    <property type="evidence" value="ECO:0007669"/>
    <property type="project" value="UniProtKB-KW"/>
</dbReference>
<evidence type="ECO:0000313" key="5">
    <source>
        <dbReference type="Proteomes" id="UP000230750"/>
    </source>
</evidence>
<keyword evidence="4" id="KW-0131">Cell cycle</keyword>
<protein>
    <submittedName>
        <fullName evidence="4">Putative cell division control protein 42-like</fullName>
    </submittedName>
</protein>
<dbReference type="PRINTS" id="PR00449">
    <property type="entry name" value="RASTRNSFRMNG"/>
</dbReference>
<keyword evidence="1" id="KW-0547">Nucleotide-binding</keyword>
<reference evidence="4 5" key="1">
    <citation type="journal article" date="2017" name="PLoS Biol.">
        <title>The sea cucumber genome provides insights into morphological evolution and visceral regeneration.</title>
        <authorList>
            <person name="Zhang X."/>
            <person name="Sun L."/>
            <person name="Yuan J."/>
            <person name="Sun Y."/>
            <person name="Gao Y."/>
            <person name="Zhang L."/>
            <person name="Li S."/>
            <person name="Dai H."/>
            <person name="Hamel J.F."/>
            <person name="Liu C."/>
            <person name="Yu Y."/>
            <person name="Liu S."/>
            <person name="Lin W."/>
            <person name="Guo K."/>
            <person name="Jin S."/>
            <person name="Xu P."/>
            <person name="Storey K.B."/>
            <person name="Huan P."/>
            <person name="Zhang T."/>
            <person name="Zhou Y."/>
            <person name="Zhang J."/>
            <person name="Lin C."/>
            <person name="Li X."/>
            <person name="Xing L."/>
            <person name="Huo D."/>
            <person name="Sun M."/>
            <person name="Wang L."/>
            <person name="Mercier A."/>
            <person name="Li F."/>
            <person name="Yang H."/>
            <person name="Xiang J."/>
        </authorList>
    </citation>
    <scope>NUCLEOTIDE SEQUENCE [LARGE SCALE GENOMIC DNA]</scope>
    <source>
        <strain evidence="4">Shaxun</strain>
        <tissue evidence="4">Muscle</tissue>
    </source>
</reference>
<dbReference type="InterPro" id="IPR027417">
    <property type="entry name" value="P-loop_NTPase"/>
</dbReference>
<dbReference type="PANTHER" id="PTHR24072">
    <property type="entry name" value="RHO FAMILY GTPASE"/>
    <property type="match status" value="1"/>
</dbReference>
<feature type="region of interest" description="Disordered" evidence="3">
    <location>
        <begin position="1"/>
        <end position="62"/>
    </location>
</feature>
<gene>
    <name evidence="4" type="ORF">BSL78_01639</name>
</gene>
<proteinExistence type="predicted"/>
<dbReference type="GO" id="GO:0003924">
    <property type="term" value="F:GTPase activity"/>
    <property type="evidence" value="ECO:0007669"/>
    <property type="project" value="InterPro"/>
</dbReference>
<dbReference type="SUPFAM" id="SSF52540">
    <property type="entry name" value="P-loop containing nucleoside triphosphate hydrolases"/>
    <property type="match status" value="1"/>
</dbReference>
<evidence type="ECO:0000256" key="1">
    <source>
        <dbReference type="ARBA" id="ARBA00022741"/>
    </source>
</evidence>
<dbReference type="STRING" id="307972.A0A2G8LMD1"/>
<evidence type="ECO:0000256" key="2">
    <source>
        <dbReference type="ARBA" id="ARBA00023134"/>
    </source>
</evidence>
<organism evidence="4 5">
    <name type="scientific">Stichopus japonicus</name>
    <name type="common">Sea cucumber</name>
    <dbReference type="NCBI Taxonomy" id="307972"/>
    <lineage>
        <taxon>Eukaryota</taxon>
        <taxon>Metazoa</taxon>
        <taxon>Echinodermata</taxon>
        <taxon>Eleutherozoa</taxon>
        <taxon>Echinozoa</taxon>
        <taxon>Holothuroidea</taxon>
        <taxon>Aspidochirotacea</taxon>
        <taxon>Aspidochirotida</taxon>
        <taxon>Stichopodidae</taxon>
        <taxon>Apostichopus</taxon>
    </lineage>
</organism>
<dbReference type="GO" id="GO:0007264">
    <property type="term" value="P:small GTPase-mediated signal transduction"/>
    <property type="evidence" value="ECO:0007669"/>
    <property type="project" value="InterPro"/>
</dbReference>
<accession>A0A2G8LMD1</accession>
<dbReference type="EMBL" id="MRZV01000032">
    <property type="protein sequence ID" value="PIK61418.1"/>
    <property type="molecule type" value="Genomic_DNA"/>
</dbReference>
<dbReference type="GO" id="GO:0005525">
    <property type="term" value="F:GTP binding"/>
    <property type="evidence" value="ECO:0007669"/>
    <property type="project" value="UniProtKB-KW"/>
</dbReference>
<dbReference type="OrthoDB" id="8830751at2759"/>
<comment type="caution">
    <text evidence="4">The sequence shown here is derived from an EMBL/GenBank/DDBJ whole genome shotgun (WGS) entry which is preliminary data.</text>
</comment>
<dbReference type="Pfam" id="PF00071">
    <property type="entry name" value="Ras"/>
    <property type="match status" value="1"/>
</dbReference>
<keyword evidence="5" id="KW-1185">Reference proteome</keyword>
<dbReference type="AlphaFoldDB" id="A0A2G8LMD1"/>
<dbReference type="SMART" id="SM00174">
    <property type="entry name" value="RHO"/>
    <property type="match status" value="1"/>
</dbReference>
<evidence type="ECO:0000313" key="4">
    <source>
        <dbReference type="EMBL" id="PIK61418.1"/>
    </source>
</evidence>
<dbReference type="InterPro" id="IPR003578">
    <property type="entry name" value="Small_GTPase_Rho"/>
</dbReference>
<name>A0A2G8LMD1_STIJA</name>
<sequence length="139" mass="15104">MVLTGLTRELQNFDSIHSESSDEFGSMPPDVQPRASASEPPSPIGERRGAVTSDPRIVRTGSNEPEEWTLLSYVKPEKLKCVLVGDGAIGKTSLVVSYTTNGYPKQYVPTAFDNYAVNVKVDDNPVCLQICDTAGQLLE</sequence>
<evidence type="ECO:0000256" key="3">
    <source>
        <dbReference type="SAM" id="MobiDB-lite"/>
    </source>
</evidence>
<keyword evidence="2" id="KW-0342">GTP-binding</keyword>
<dbReference type="Gene3D" id="3.40.50.300">
    <property type="entry name" value="P-loop containing nucleotide triphosphate hydrolases"/>
    <property type="match status" value="1"/>
</dbReference>
<keyword evidence="4" id="KW-0132">Cell division</keyword>